<feature type="compositionally biased region" description="Polar residues" evidence="1">
    <location>
        <begin position="239"/>
        <end position="251"/>
    </location>
</feature>
<feature type="compositionally biased region" description="Basic and acidic residues" evidence="1">
    <location>
        <begin position="200"/>
        <end position="215"/>
    </location>
</feature>
<proteinExistence type="predicted"/>
<protein>
    <submittedName>
        <fullName evidence="2">Uncharacterized protein</fullName>
    </submittedName>
</protein>
<feature type="region of interest" description="Disordered" evidence="1">
    <location>
        <begin position="47"/>
        <end position="108"/>
    </location>
</feature>
<reference evidence="2 3" key="1">
    <citation type="submission" date="2015-07" db="EMBL/GenBank/DDBJ databases">
        <title>The genome of Eufriesea mexicana.</title>
        <authorList>
            <person name="Pan H."/>
            <person name="Kapheim K."/>
        </authorList>
    </citation>
    <scope>NUCLEOTIDE SEQUENCE [LARGE SCALE GENOMIC DNA]</scope>
    <source>
        <strain evidence="2">0111107269</strain>
        <tissue evidence="2">Whole body</tissue>
    </source>
</reference>
<evidence type="ECO:0000313" key="2">
    <source>
        <dbReference type="EMBL" id="OAD59346.1"/>
    </source>
</evidence>
<sequence>MNRRAQWARQWEIDRGIIFDYVKESLHNDKRFNEHNWTVTDNKCTAPKGAVRSERNSSRAPKGAVRSERVKPVGGHTELESTHEDGDVAAKRNAAAATASRGGGSGALAAGRASALHAAPSNSHETYLYSVNVADYVARTAPCSAAHASNSPNEPRRELHDHEPRRSVERDERQRATASSRQTPSPKSSPSSTCCWSLPKDQRERGEERQVEKIAGRVTVSMDGRGDDEILMGQDQRQRSLASGATTAAHP</sequence>
<dbReference type="Proteomes" id="UP000250275">
    <property type="component" value="Unassembled WGS sequence"/>
</dbReference>
<name>A0A310ST06_9HYME</name>
<feature type="compositionally biased region" description="Low complexity" evidence="1">
    <location>
        <begin position="179"/>
        <end position="199"/>
    </location>
</feature>
<evidence type="ECO:0000313" key="3">
    <source>
        <dbReference type="Proteomes" id="UP000250275"/>
    </source>
</evidence>
<accession>A0A310ST06</accession>
<evidence type="ECO:0000256" key="1">
    <source>
        <dbReference type="SAM" id="MobiDB-lite"/>
    </source>
</evidence>
<gene>
    <name evidence="2" type="ORF">WN48_08986</name>
</gene>
<feature type="compositionally biased region" description="Basic and acidic residues" evidence="1">
    <location>
        <begin position="154"/>
        <end position="175"/>
    </location>
</feature>
<dbReference type="EMBL" id="KQ760706">
    <property type="protein sequence ID" value="OAD59346.1"/>
    <property type="molecule type" value="Genomic_DNA"/>
</dbReference>
<feature type="compositionally biased region" description="Low complexity" evidence="1">
    <location>
        <begin position="91"/>
        <end position="100"/>
    </location>
</feature>
<feature type="compositionally biased region" description="Basic and acidic residues" evidence="1">
    <location>
        <begin position="65"/>
        <end position="90"/>
    </location>
</feature>
<keyword evidence="3" id="KW-1185">Reference proteome</keyword>
<feature type="region of interest" description="Disordered" evidence="1">
    <location>
        <begin position="145"/>
        <end position="251"/>
    </location>
</feature>
<organism evidence="2 3">
    <name type="scientific">Eufriesea mexicana</name>
    <dbReference type="NCBI Taxonomy" id="516756"/>
    <lineage>
        <taxon>Eukaryota</taxon>
        <taxon>Metazoa</taxon>
        <taxon>Ecdysozoa</taxon>
        <taxon>Arthropoda</taxon>
        <taxon>Hexapoda</taxon>
        <taxon>Insecta</taxon>
        <taxon>Pterygota</taxon>
        <taxon>Neoptera</taxon>
        <taxon>Endopterygota</taxon>
        <taxon>Hymenoptera</taxon>
        <taxon>Apocrita</taxon>
        <taxon>Aculeata</taxon>
        <taxon>Apoidea</taxon>
        <taxon>Anthophila</taxon>
        <taxon>Apidae</taxon>
        <taxon>Eufriesea</taxon>
    </lineage>
</organism>
<dbReference type="AlphaFoldDB" id="A0A310ST06"/>